<sequence>MNPQEKTKFASFFKKSTDKTSSIWNRKKILQKITNARKLQKNKVSNSETQKQTREGPSRFRAVVHVTKAAVYRAPKLLSINLDTPRVKPEIKTTEMTTKLKTNILQGVVDKKHEYDADIPSVNAICCDEKNSVWIGCWNRSPVRSLTCHDKIQTKEQYDMPVSDMTVLPSGDILFTKFGDCAIKKLSRKDGTISTFRGCMPLFPEGIHVTRSGDILVTVVDASNFLVTKTTTRKVIKMNDSGKLIKEIEYGSHGLKLFILPYRVTENVNGDICVVNRTGVYLGQIVVLDKEGSLKFTYDGNPSQPCNDFIPMSIACDNNGCIIVADPSDFAIHILDKTGILIQYLNSFKIGISPPLSVCVDQKGCLWVGCMIEEGKQSNTSKVYALC</sequence>
<name>A0A6J8CTB3_MYTCO</name>
<organism evidence="2 3">
    <name type="scientific">Mytilus coruscus</name>
    <name type="common">Sea mussel</name>
    <dbReference type="NCBI Taxonomy" id="42192"/>
    <lineage>
        <taxon>Eukaryota</taxon>
        <taxon>Metazoa</taxon>
        <taxon>Spiralia</taxon>
        <taxon>Lophotrochozoa</taxon>
        <taxon>Mollusca</taxon>
        <taxon>Bivalvia</taxon>
        <taxon>Autobranchia</taxon>
        <taxon>Pteriomorphia</taxon>
        <taxon>Mytilida</taxon>
        <taxon>Mytiloidea</taxon>
        <taxon>Mytilidae</taxon>
        <taxon>Mytilinae</taxon>
        <taxon>Mytilus</taxon>
    </lineage>
</organism>
<dbReference type="EMBL" id="CACVKT020005972">
    <property type="protein sequence ID" value="CAC5399105.1"/>
    <property type="molecule type" value="Genomic_DNA"/>
</dbReference>
<accession>A0A6J8CTB3</accession>
<dbReference type="InterPro" id="IPR011042">
    <property type="entry name" value="6-blade_b-propeller_TolB-like"/>
</dbReference>
<dbReference type="GO" id="GO:0061630">
    <property type="term" value="F:ubiquitin protein ligase activity"/>
    <property type="evidence" value="ECO:0007669"/>
    <property type="project" value="TreeGrafter"/>
</dbReference>
<dbReference type="GO" id="GO:0008270">
    <property type="term" value="F:zinc ion binding"/>
    <property type="evidence" value="ECO:0007669"/>
    <property type="project" value="UniProtKB-KW"/>
</dbReference>
<dbReference type="PANTHER" id="PTHR24104:SF25">
    <property type="entry name" value="PROTEIN LIN-41"/>
    <property type="match status" value="1"/>
</dbReference>
<dbReference type="InterPro" id="IPR050952">
    <property type="entry name" value="TRIM-NHL_E3_ligases"/>
</dbReference>
<dbReference type="AlphaFoldDB" id="A0A6J8CTB3"/>
<reference evidence="2 3" key="1">
    <citation type="submission" date="2020-06" db="EMBL/GenBank/DDBJ databases">
        <authorList>
            <person name="Li R."/>
            <person name="Bekaert M."/>
        </authorList>
    </citation>
    <scope>NUCLEOTIDE SEQUENCE [LARGE SCALE GENOMIC DNA]</scope>
    <source>
        <strain evidence="3">wild</strain>
    </source>
</reference>
<dbReference type="Gene3D" id="2.120.10.30">
    <property type="entry name" value="TolB, C-terminal domain"/>
    <property type="match status" value="1"/>
</dbReference>
<dbReference type="SUPFAM" id="SSF63829">
    <property type="entry name" value="Calcium-dependent phosphotriesterase"/>
    <property type="match status" value="1"/>
</dbReference>
<gene>
    <name evidence="2" type="ORF">MCOR_33398</name>
</gene>
<dbReference type="OrthoDB" id="6064205at2759"/>
<evidence type="ECO:0000313" key="3">
    <source>
        <dbReference type="Proteomes" id="UP000507470"/>
    </source>
</evidence>
<dbReference type="Proteomes" id="UP000507470">
    <property type="component" value="Unassembled WGS sequence"/>
</dbReference>
<dbReference type="PANTHER" id="PTHR24104">
    <property type="entry name" value="E3 UBIQUITIN-PROTEIN LIGASE NHLRC1-RELATED"/>
    <property type="match status" value="1"/>
</dbReference>
<dbReference type="GO" id="GO:0043161">
    <property type="term" value="P:proteasome-mediated ubiquitin-dependent protein catabolic process"/>
    <property type="evidence" value="ECO:0007669"/>
    <property type="project" value="TreeGrafter"/>
</dbReference>
<protein>
    <submittedName>
        <fullName evidence="2">Uncharacterized protein</fullName>
    </submittedName>
</protein>
<feature type="region of interest" description="Disordered" evidence="1">
    <location>
        <begin position="35"/>
        <end position="58"/>
    </location>
</feature>
<dbReference type="GO" id="GO:0000209">
    <property type="term" value="P:protein polyubiquitination"/>
    <property type="evidence" value="ECO:0007669"/>
    <property type="project" value="TreeGrafter"/>
</dbReference>
<proteinExistence type="predicted"/>
<evidence type="ECO:0000313" key="2">
    <source>
        <dbReference type="EMBL" id="CAC5399105.1"/>
    </source>
</evidence>
<keyword evidence="3" id="KW-1185">Reference proteome</keyword>
<evidence type="ECO:0000256" key="1">
    <source>
        <dbReference type="SAM" id="MobiDB-lite"/>
    </source>
</evidence>